<dbReference type="Proteomes" id="UP000045541">
    <property type="component" value="Unassembled WGS sequence"/>
</dbReference>
<name>A0A064C5V3_STREE</name>
<evidence type="ECO:0000313" key="21">
    <source>
        <dbReference type="Proteomes" id="UP000318940"/>
    </source>
</evidence>
<dbReference type="EMBL" id="VMVH01000009">
    <property type="protein sequence ID" value="TVW28980.1"/>
    <property type="molecule type" value="Genomic_DNA"/>
</dbReference>
<dbReference type="Proteomes" id="UP000046095">
    <property type="component" value="Unassembled WGS sequence"/>
</dbReference>
<dbReference type="Proteomes" id="UP000318940">
    <property type="component" value="Unassembled WGS sequence"/>
</dbReference>
<evidence type="ECO:0000313" key="7">
    <source>
        <dbReference type="EMBL" id="TVX72953.1"/>
    </source>
</evidence>
<evidence type="ECO:0000313" key="10">
    <source>
        <dbReference type="EMBL" id="VNH04969.1"/>
    </source>
</evidence>
<evidence type="ECO:0000313" key="18">
    <source>
        <dbReference type="Proteomes" id="UP000310997"/>
    </source>
</evidence>
<evidence type="ECO:0000313" key="2">
    <source>
        <dbReference type="EMBL" id="CEX63283.1"/>
    </source>
</evidence>
<evidence type="ECO:0000313" key="5">
    <source>
        <dbReference type="EMBL" id="MTV90740.1"/>
    </source>
</evidence>
<evidence type="ECO:0000313" key="15">
    <source>
        <dbReference type="Proteomes" id="UP000048507"/>
    </source>
</evidence>
<evidence type="ECO:0000313" key="23">
    <source>
        <dbReference type="Proteomes" id="UP000476212"/>
    </source>
</evidence>
<evidence type="ECO:0000313" key="3">
    <source>
        <dbReference type="EMBL" id="CKI91592.1"/>
    </source>
</evidence>
<evidence type="ECO:0000313" key="9">
    <source>
        <dbReference type="EMBL" id="VNB62206.1"/>
    </source>
</evidence>
<dbReference type="Proteomes" id="UP000476212">
    <property type="component" value="Unassembled WGS sequence"/>
</dbReference>
<dbReference type="PATRIC" id="fig|1313.13073.peg.1702"/>
<evidence type="ECO:0000313" key="11">
    <source>
        <dbReference type="EMBL" id="VTE42206.1"/>
    </source>
</evidence>
<dbReference type="EMBL" id="WNIB01000066">
    <property type="protein sequence ID" value="MTV90740.1"/>
    <property type="molecule type" value="Genomic_DNA"/>
</dbReference>
<dbReference type="EMBL" id="CMWB01000004">
    <property type="protein sequence ID" value="CKI91592.1"/>
    <property type="molecule type" value="Genomic_DNA"/>
</dbReference>
<dbReference type="Proteomes" id="UP000310997">
    <property type="component" value="Unassembled WGS sequence"/>
</dbReference>
<protein>
    <submittedName>
        <fullName evidence="1 2">Phage protein</fullName>
    </submittedName>
</protein>
<dbReference type="EMBL" id="CABDQT010000017">
    <property type="protein sequence ID" value="VTH32393.1"/>
    <property type="molecule type" value="Genomic_DNA"/>
</dbReference>
<dbReference type="Proteomes" id="UP000048507">
    <property type="component" value="Unassembled WGS sequence"/>
</dbReference>
<dbReference type="RefSeq" id="WP_001044592.1">
    <property type="nucleotide sequence ID" value="NZ_AP026919.1"/>
</dbReference>
<dbReference type="Proteomes" id="UP000358702">
    <property type="component" value="Unassembled WGS sequence"/>
</dbReference>
<evidence type="ECO:0000313" key="16">
    <source>
        <dbReference type="Proteomes" id="UP000310818"/>
    </source>
</evidence>
<evidence type="ECO:0000313" key="4">
    <source>
        <dbReference type="EMBL" id="COR42214.1"/>
    </source>
</evidence>
<evidence type="ECO:0000313" key="6">
    <source>
        <dbReference type="EMBL" id="TVW28980.1"/>
    </source>
</evidence>
<evidence type="ECO:0000313" key="14">
    <source>
        <dbReference type="Proteomes" id="UP000046095"/>
    </source>
</evidence>
<dbReference type="EMBL" id="CRVC01000005">
    <property type="protein sequence ID" value="COR42214.1"/>
    <property type="molecule type" value="Genomic_DNA"/>
</dbReference>
<dbReference type="Proteomes" id="UP000315060">
    <property type="component" value="Unassembled WGS sequence"/>
</dbReference>
<reference evidence="20 21" key="6">
    <citation type="submission" date="2019-07" db="EMBL/GenBank/DDBJ databases">
        <authorList>
            <person name="Mohale T."/>
        </authorList>
    </citation>
    <scope>NUCLEOTIDE SEQUENCE [LARGE SCALE GENOMIC DNA]</scope>
    <source>
        <strain evidence="6 21">NTPn 189</strain>
        <strain evidence="7 20">NTPn 59</strain>
    </source>
</reference>
<dbReference type="EMBL" id="CAANCB010000001">
    <property type="protein sequence ID" value="VKB47966.1"/>
    <property type="molecule type" value="Genomic_DNA"/>
</dbReference>
<dbReference type="AlphaFoldDB" id="A0A064C5V3"/>
<dbReference type="Proteomes" id="UP000310822">
    <property type="component" value="Unassembled WGS sequence"/>
</dbReference>
<reference evidence="1" key="2">
    <citation type="submission" date="2014-10" db="EMBL/GenBank/DDBJ databases">
        <title>Contrasting mechanisms driving short-term and long-term diversification of pneumococci.</title>
        <authorList>
            <person name="Croucher N.J."/>
            <person name="Coupland P.C."/>
            <person name="Stevenson A.E."/>
            <person name="Callendrello A."/>
            <person name="Bentley S.D."/>
            <person name="Hanage W.P."/>
        </authorList>
    </citation>
    <scope>NUCLEOTIDE SEQUENCE</scope>
    <source>
        <strain evidence="1">439699</strain>
    </source>
</reference>
<reference evidence="4 14" key="3">
    <citation type="submission" date="2015-03" db="EMBL/GenBank/DDBJ databases">
        <authorList>
            <person name="Murphy D."/>
        </authorList>
    </citation>
    <scope>NUCLEOTIDE SEQUENCE [LARGE SCALE GENOMIC DNA]</scope>
    <source>
        <strain evidence="4 14">SMRU1708</strain>
    </source>
</reference>
<evidence type="ECO:0000313" key="19">
    <source>
        <dbReference type="Proteomes" id="UP000314107"/>
    </source>
</evidence>
<sequence length="105" mass="12019">MNKTTEMIVFRSRKTGEFLNSYKDRSSLAFAADFCSLEYCLKLPRKKYEDNKKTYKALAAAFDCEIVAVEAEYKLTYPNGSEVEPIKRDRSSIEDMIKDIIGGVL</sequence>
<evidence type="ECO:0000313" key="1">
    <source>
        <dbReference type="EMBL" id="CDQ29938.1"/>
    </source>
</evidence>
<evidence type="ECO:0000313" key="12">
    <source>
        <dbReference type="EMBL" id="VTH32393.1"/>
    </source>
</evidence>
<evidence type="ECO:0000313" key="17">
    <source>
        <dbReference type="Proteomes" id="UP000310822"/>
    </source>
</evidence>
<proteinExistence type="predicted"/>
<evidence type="ECO:0000313" key="20">
    <source>
        <dbReference type="Proteomes" id="UP000315060"/>
    </source>
</evidence>
<dbReference type="EMBL" id="CABDLL010000019">
    <property type="protein sequence ID" value="VTE42206.1"/>
    <property type="molecule type" value="Genomic_DNA"/>
</dbReference>
<evidence type="ECO:0000313" key="8">
    <source>
        <dbReference type="EMBL" id="VKB47966.1"/>
    </source>
</evidence>
<dbReference type="EMBL" id="CFFA01000008">
    <property type="protein sequence ID" value="CEX63283.1"/>
    <property type="molecule type" value="Genomic_DNA"/>
</dbReference>
<dbReference type="EMBL" id="CAASRX010000022">
    <property type="protein sequence ID" value="VNH04969.1"/>
    <property type="molecule type" value="Genomic_DNA"/>
</dbReference>
<accession>A0A064C5V3</accession>
<reference evidence="16 17" key="5">
    <citation type="submission" date="2019-04" db="EMBL/GenBank/DDBJ databases">
        <authorList>
            <consortium name="Pathogen Informatics"/>
        </authorList>
    </citation>
    <scope>NUCLEOTIDE SEQUENCE [LARGE SCALE GENOMIC DNA]</scope>
    <source>
        <strain evidence="12 19">GPSC129</strain>
        <strain evidence="8 22">GPSC21</strain>
        <strain evidence="10 16">GPSC211</strain>
        <strain evidence="9 17">GPSC54</strain>
        <strain evidence="11 18">GPSC559</strain>
    </source>
</reference>
<dbReference type="OrthoDB" id="2233510at2"/>
<reference evidence="13 15" key="4">
    <citation type="submission" date="2015-03" db="EMBL/GenBank/DDBJ databases">
        <authorList>
            <consortium name="Pathogen Informatics"/>
            <person name="Murphy D."/>
        </authorList>
    </citation>
    <scope>NUCLEOTIDE SEQUENCE [LARGE SCALE GENOMIC DNA]</scope>
    <source>
        <strain evidence="3 13">0310</strain>
        <strain evidence="2">SMRU51</strain>
        <strain evidence="15">type strain: N</strain>
    </source>
</reference>
<dbReference type="EMBL" id="LK020684">
    <property type="protein sequence ID" value="CDQ29938.1"/>
    <property type="molecule type" value="Genomic_DNA"/>
</dbReference>
<evidence type="ECO:0000313" key="22">
    <source>
        <dbReference type="Proteomes" id="UP000358702"/>
    </source>
</evidence>
<organism evidence="7 20">
    <name type="scientific">Streptococcus pneumoniae</name>
    <dbReference type="NCBI Taxonomy" id="1313"/>
    <lineage>
        <taxon>Bacteria</taxon>
        <taxon>Bacillati</taxon>
        <taxon>Bacillota</taxon>
        <taxon>Bacilli</taxon>
        <taxon>Lactobacillales</taxon>
        <taxon>Streptococcaceae</taxon>
        <taxon>Streptococcus</taxon>
    </lineage>
</organism>
<dbReference type="Proteomes" id="UP000314107">
    <property type="component" value="Unassembled WGS sequence"/>
</dbReference>
<gene>
    <name evidence="7" type="ORF">AZJ28_00450</name>
    <name evidence="6" type="ORF">AZK02_01160</name>
    <name evidence="2" type="ORF">ERS019209_00934</name>
    <name evidence="4" type="ORF">ERS021218_00598</name>
    <name evidence="3" type="ORF">ERS096071_00371</name>
    <name evidence="5" type="ORF">GM544_09705</name>
    <name evidence="9" type="ORF">SAMEA2783718_01713</name>
    <name evidence="12" type="ORF">SAMEA3171064_01556</name>
    <name evidence="10" type="ORF">SAMEA3353485_01744</name>
    <name evidence="8" type="ORF">SAMEA3353631_00224</name>
    <name evidence="11" type="ORF">SAMEA4038883_02171</name>
</gene>
<reference evidence="1" key="1">
    <citation type="submission" date="2014-04" db="EMBL/GenBank/DDBJ databases">
        <authorList>
            <person name="Croucher N."/>
        </authorList>
    </citation>
    <scope>NUCLEOTIDE SEQUENCE</scope>
    <source>
        <strain evidence="1">439699</strain>
    </source>
</reference>
<dbReference type="Proteomes" id="UP000310818">
    <property type="component" value="Unassembled WGS sequence"/>
</dbReference>
<evidence type="ECO:0000313" key="13">
    <source>
        <dbReference type="Proteomes" id="UP000045541"/>
    </source>
</evidence>
<dbReference type="EMBL" id="VMYC01000008">
    <property type="protein sequence ID" value="TVX72953.1"/>
    <property type="molecule type" value="Genomic_DNA"/>
</dbReference>
<dbReference type="EMBL" id="CAASIK010000012">
    <property type="protein sequence ID" value="VNB62206.1"/>
    <property type="molecule type" value="Genomic_DNA"/>
</dbReference>
<reference evidence="5 23" key="7">
    <citation type="submission" date="2019-11" db="EMBL/GenBank/DDBJ databases">
        <title>Growth characteristics of pneumococcus vary with the chemical composition of the capsule and with environmental conditions.</title>
        <authorList>
            <person name="Tothpal A."/>
            <person name="Desobry K."/>
            <person name="Joshi S."/>
            <person name="Wyllie A.L."/>
            <person name="Weinberger D.M."/>
        </authorList>
    </citation>
    <scope>NUCLEOTIDE SEQUENCE [LARGE SCALE GENOMIC DNA]</scope>
    <source>
        <strain evidence="23">pnumococcus15C</strain>
        <strain evidence="5">Pnumococcus15C</strain>
    </source>
</reference>